<protein>
    <submittedName>
        <fullName evidence="1">Uncharacterized protein</fullName>
    </submittedName>
</protein>
<sequence length="80" mass="9658">MMTGCNLTSKYEYMSSAVKVKKCDETIQWNYRIKKRICNKKQFERQQICAVRRGTAEERQKRRESFHAFCVEFNRVKPES</sequence>
<accession>A0A645A5N2</accession>
<proteinExistence type="predicted"/>
<comment type="caution">
    <text evidence="1">The sequence shown here is derived from an EMBL/GenBank/DDBJ whole genome shotgun (WGS) entry which is preliminary data.</text>
</comment>
<dbReference type="AlphaFoldDB" id="A0A645A5N2"/>
<name>A0A645A5N2_9ZZZZ</name>
<dbReference type="EMBL" id="VSSQ01011172">
    <property type="protein sequence ID" value="MPM46173.1"/>
    <property type="molecule type" value="Genomic_DNA"/>
</dbReference>
<gene>
    <name evidence="1" type="ORF">SDC9_92871</name>
</gene>
<reference evidence="1" key="1">
    <citation type="submission" date="2019-08" db="EMBL/GenBank/DDBJ databases">
        <authorList>
            <person name="Kucharzyk K."/>
            <person name="Murdoch R.W."/>
            <person name="Higgins S."/>
            <person name="Loffler F."/>
        </authorList>
    </citation>
    <scope>NUCLEOTIDE SEQUENCE</scope>
</reference>
<evidence type="ECO:0000313" key="1">
    <source>
        <dbReference type="EMBL" id="MPM46173.1"/>
    </source>
</evidence>
<organism evidence="1">
    <name type="scientific">bioreactor metagenome</name>
    <dbReference type="NCBI Taxonomy" id="1076179"/>
    <lineage>
        <taxon>unclassified sequences</taxon>
        <taxon>metagenomes</taxon>
        <taxon>ecological metagenomes</taxon>
    </lineage>
</organism>